<name>A0AAN9JZY1_CANGL</name>
<accession>A0AAN9JZY1</accession>
<keyword evidence="1" id="KW-0472">Membrane</keyword>
<keyword evidence="3" id="KW-1185">Reference proteome</keyword>
<organism evidence="2 3">
    <name type="scientific">Canavalia gladiata</name>
    <name type="common">Sword bean</name>
    <name type="synonym">Dolichos gladiatus</name>
    <dbReference type="NCBI Taxonomy" id="3824"/>
    <lineage>
        <taxon>Eukaryota</taxon>
        <taxon>Viridiplantae</taxon>
        <taxon>Streptophyta</taxon>
        <taxon>Embryophyta</taxon>
        <taxon>Tracheophyta</taxon>
        <taxon>Spermatophyta</taxon>
        <taxon>Magnoliopsida</taxon>
        <taxon>eudicotyledons</taxon>
        <taxon>Gunneridae</taxon>
        <taxon>Pentapetalae</taxon>
        <taxon>rosids</taxon>
        <taxon>fabids</taxon>
        <taxon>Fabales</taxon>
        <taxon>Fabaceae</taxon>
        <taxon>Papilionoideae</taxon>
        <taxon>50 kb inversion clade</taxon>
        <taxon>NPAAA clade</taxon>
        <taxon>indigoferoid/millettioid clade</taxon>
        <taxon>Phaseoleae</taxon>
        <taxon>Canavalia</taxon>
    </lineage>
</organism>
<evidence type="ECO:0000256" key="1">
    <source>
        <dbReference type="SAM" id="Phobius"/>
    </source>
</evidence>
<feature type="transmembrane region" description="Helical" evidence="1">
    <location>
        <begin position="30"/>
        <end position="56"/>
    </location>
</feature>
<keyword evidence="1" id="KW-1133">Transmembrane helix</keyword>
<proteinExistence type="predicted"/>
<comment type="caution">
    <text evidence="2">The sequence shown here is derived from an EMBL/GenBank/DDBJ whole genome shotgun (WGS) entry which is preliminary data.</text>
</comment>
<sequence length="71" mass="8219">MLIHGPSCSLVFSRFRMASQCSCMFAGKKYLILALLASACLCIYMVPLIFLFYFIYKQFLVHINFCIFLCD</sequence>
<evidence type="ECO:0000313" key="3">
    <source>
        <dbReference type="Proteomes" id="UP001367508"/>
    </source>
</evidence>
<dbReference type="EMBL" id="JAYMYQ010000010">
    <property type="protein sequence ID" value="KAK7307027.1"/>
    <property type="molecule type" value="Genomic_DNA"/>
</dbReference>
<dbReference type="Proteomes" id="UP001367508">
    <property type="component" value="Unassembled WGS sequence"/>
</dbReference>
<keyword evidence="1" id="KW-0812">Transmembrane</keyword>
<reference evidence="2 3" key="1">
    <citation type="submission" date="2024-01" db="EMBL/GenBank/DDBJ databases">
        <title>The genomes of 5 underutilized Papilionoideae crops provide insights into root nodulation and disease resistanc.</title>
        <authorList>
            <person name="Jiang F."/>
        </authorList>
    </citation>
    <scope>NUCLEOTIDE SEQUENCE [LARGE SCALE GENOMIC DNA]</scope>
    <source>
        <strain evidence="2">LVBAO_FW01</strain>
        <tissue evidence="2">Leaves</tissue>
    </source>
</reference>
<gene>
    <name evidence="2" type="ORF">VNO77_39724</name>
</gene>
<protein>
    <submittedName>
        <fullName evidence="2">Uncharacterized protein</fullName>
    </submittedName>
</protein>
<evidence type="ECO:0000313" key="2">
    <source>
        <dbReference type="EMBL" id="KAK7307027.1"/>
    </source>
</evidence>
<dbReference type="AlphaFoldDB" id="A0AAN9JZY1"/>